<dbReference type="AlphaFoldDB" id="A0A1A6XWG2"/>
<dbReference type="OrthoDB" id="9793824at2"/>
<dbReference type="InterPro" id="IPR010432">
    <property type="entry name" value="RDD"/>
</dbReference>
<evidence type="ECO:0000256" key="2">
    <source>
        <dbReference type="ARBA" id="ARBA00022475"/>
    </source>
</evidence>
<evidence type="ECO:0000256" key="5">
    <source>
        <dbReference type="ARBA" id="ARBA00023136"/>
    </source>
</evidence>
<keyword evidence="2" id="KW-1003">Cell membrane</keyword>
<dbReference type="InterPro" id="IPR051791">
    <property type="entry name" value="Pra-immunoreactive"/>
</dbReference>
<evidence type="ECO:0000256" key="3">
    <source>
        <dbReference type="ARBA" id="ARBA00022692"/>
    </source>
</evidence>
<protein>
    <recommendedName>
        <fullName evidence="7">RDD domain-containing protein</fullName>
    </recommendedName>
</protein>
<dbReference type="EMBL" id="LYVJ01000007">
    <property type="protein sequence ID" value="OBU66916.1"/>
    <property type="molecule type" value="Genomic_DNA"/>
</dbReference>
<feature type="domain" description="RDD" evidence="7">
    <location>
        <begin position="26"/>
        <end position="154"/>
    </location>
</feature>
<evidence type="ECO:0000313" key="8">
    <source>
        <dbReference type="EMBL" id="OBU66916.1"/>
    </source>
</evidence>
<feature type="transmembrane region" description="Helical" evidence="6">
    <location>
        <begin position="66"/>
        <end position="85"/>
    </location>
</feature>
<evidence type="ECO:0000256" key="4">
    <source>
        <dbReference type="ARBA" id="ARBA00022989"/>
    </source>
</evidence>
<sequence>MSRPATDTAPAAANEMPGPRALLPWRVLAMVYDALPVLALWMLAGTLFTLAYTFSGHAQRENIAPFSAWQWLLWAACWVITGWYATASWRRGGQTLGMRPWRLKVQSIDGTPVRRGQLWLRFAVGTLSLLLGGLGFWWAWIDRQRLTWHDRASGTRLVRMPKR</sequence>
<evidence type="ECO:0000256" key="1">
    <source>
        <dbReference type="ARBA" id="ARBA00004651"/>
    </source>
</evidence>
<dbReference type="RefSeq" id="WP_065199347.1">
    <property type="nucleotide sequence ID" value="NZ_LYVJ01000007.1"/>
</dbReference>
<dbReference type="Proteomes" id="UP000092256">
    <property type="component" value="Unassembled WGS sequence"/>
</dbReference>
<evidence type="ECO:0000256" key="6">
    <source>
        <dbReference type="SAM" id="Phobius"/>
    </source>
</evidence>
<comment type="caution">
    <text evidence="8">The sequence shown here is derived from an EMBL/GenBank/DDBJ whole genome shotgun (WGS) entry which is preliminary data.</text>
</comment>
<dbReference type="PANTHER" id="PTHR36115:SF10">
    <property type="entry name" value="RDD DOMAIN-CONTAINING PROTEIN"/>
    <property type="match status" value="1"/>
</dbReference>
<evidence type="ECO:0000313" key="9">
    <source>
        <dbReference type="Proteomes" id="UP000092256"/>
    </source>
</evidence>
<name>A0A1A6XWG2_STEMA</name>
<keyword evidence="4 6" id="KW-1133">Transmembrane helix</keyword>
<dbReference type="PANTHER" id="PTHR36115">
    <property type="entry name" value="PROLINE-RICH ANTIGEN HOMOLOG-RELATED"/>
    <property type="match status" value="1"/>
</dbReference>
<organism evidence="8 9">
    <name type="scientific">Stenotrophomonas maltophilia</name>
    <name type="common">Pseudomonas maltophilia</name>
    <name type="synonym">Xanthomonas maltophilia</name>
    <dbReference type="NCBI Taxonomy" id="40324"/>
    <lineage>
        <taxon>Bacteria</taxon>
        <taxon>Pseudomonadati</taxon>
        <taxon>Pseudomonadota</taxon>
        <taxon>Gammaproteobacteria</taxon>
        <taxon>Lysobacterales</taxon>
        <taxon>Lysobacteraceae</taxon>
        <taxon>Stenotrophomonas</taxon>
        <taxon>Stenotrophomonas maltophilia group</taxon>
    </lineage>
</organism>
<dbReference type="Pfam" id="PF06271">
    <property type="entry name" value="RDD"/>
    <property type="match status" value="1"/>
</dbReference>
<feature type="transmembrane region" description="Helical" evidence="6">
    <location>
        <begin position="118"/>
        <end position="141"/>
    </location>
</feature>
<keyword evidence="5 6" id="KW-0472">Membrane</keyword>
<evidence type="ECO:0000259" key="7">
    <source>
        <dbReference type="Pfam" id="PF06271"/>
    </source>
</evidence>
<gene>
    <name evidence="8" type="ORF">A9K58_10735</name>
</gene>
<keyword evidence="3 6" id="KW-0812">Transmembrane</keyword>
<dbReference type="GO" id="GO:0005886">
    <property type="term" value="C:plasma membrane"/>
    <property type="evidence" value="ECO:0007669"/>
    <property type="project" value="UniProtKB-SubCell"/>
</dbReference>
<proteinExistence type="predicted"/>
<feature type="transmembrane region" description="Helical" evidence="6">
    <location>
        <begin position="34"/>
        <end position="54"/>
    </location>
</feature>
<accession>A0A1A6XWG2</accession>
<comment type="subcellular location">
    <subcellularLocation>
        <location evidence="1">Cell membrane</location>
        <topology evidence="1">Multi-pass membrane protein</topology>
    </subcellularLocation>
</comment>
<reference evidence="8 9" key="1">
    <citation type="submission" date="2016-05" db="EMBL/GenBank/DDBJ databases">
        <title>Draft Genome Sequences of Stenotrophomonas maltophilia Strains Sm32COP, Sm41DVV, Sm46PAILV, SmF3, SmF22, SmSOFb1 and SmCVFa1, Isolated from Different Manures, in France.</title>
        <authorList>
            <person name="Nazaret S."/>
            <person name="Bodilis J."/>
        </authorList>
    </citation>
    <scope>NUCLEOTIDE SEQUENCE [LARGE SCALE GENOMIC DNA]</scope>
    <source>
        <strain evidence="8 9">Sm46PAILV</strain>
    </source>
</reference>